<dbReference type="Pfam" id="PF02518">
    <property type="entry name" value="HATPase_c"/>
    <property type="match status" value="1"/>
</dbReference>
<keyword evidence="8" id="KW-0902">Two-component regulatory system</keyword>
<feature type="domain" description="Histidine kinase" evidence="13">
    <location>
        <begin position="444"/>
        <end position="665"/>
    </location>
</feature>
<dbReference type="InterPro" id="IPR005467">
    <property type="entry name" value="His_kinase_dom"/>
</dbReference>
<evidence type="ECO:0000313" key="16">
    <source>
        <dbReference type="Proteomes" id="UP000298429"/>
    </source>
</evidence>
<dbReference type="CDD" id="cd00082">
    <property type="entry name" value="HisKA"/>
    <property type="match status" value="1"/>
</dbReference>
<dbReference type="InterPro" id="IPR011622">
    <property type="entry name" value="7TMR_DISM_rcpt_extracell_dom2"/>
</dbReference>
<reference evidence="15 16" key="1">
    <citation type="journal article" date="2019" name="PLoS Negl. Trop. Dis.">
        <title>Revisiting the worldwide diversity of Leptospira species in the environment.</title>
        <authorList>
            <person name="Vincent A.T."/>
            <person name="Schiettekatte O."/>
            <person name="Bourhy P."/>
            <person name="Veyrier F.J."/>
            <person name="Picardeau M."/>
        </authorList>
    </citation>
    <scope>NUCLEOTIDE SEQUENCE [LARGE SCALE GENOMIC DNA]</scope>
    <source>
        <strain evidence="15 16">201702444</strain>
    </source>
</reference>
<dbReference type="Proteomes" id="UP000298429">
    <property type="component" value="Unassembled WGS sequence"/>
</dbReference>
<dbReference type="FunFam" id="3.30.565.10:FF:000010">
    <property type="entry name" value="Sensor histidine kinase RcsC"/>
    <property type="match status" value="1"/>
</dbReference>
<dbReference type="PRINTS" id="PR00344">
    <property type="entry name" value="BCTRLSENSOR"/>
</dbReference>
<dbReference type="InterPro" id="IPR001789">
    <property type="entry name" value="Sig_transdc_resp-reg_receiver"/>
</dbReference>
<evidence type="ECO:0000256" key="10">
    <source>
        <dbReference type="ARBA" id="ARBA00068150"/>
    </source>
</evidence>
<feature type="modified residue" description="4-aspartylphosphate" evidence="11">
    <location>
        <position position="745"/>
    </location>
</feature>
<keyword evidence="12" id="KW-1133">Transmembrane helix</keyword>
<comment type="catalytic activity">
    <reaction evidence="1">
        <text>ATP + protein L-histidine = ADP + protein N-phospho-L-histidine.</text>
        <dbReference type="EC" id="2.7.13.3"/>
    </reaction>
</comment>
<dbReference type="InterPro" id="IPR036890">
    <property type="entry name" value="HATPase_C_sf"/>
</dbReference>
<evidence type="ECO:0000256" key="9">
    <source>
        <dbReference type="ARBA" id="ARBA00064003"/>
    </source>
</evidence>
<dbReference type="SMART" id="SM00387">
    <property type="entry name" value="HATPase_c"/>
    <property type="match status" value="1"/>
</dbReference>
<dbReference type="InterPro" id="IPR004358">
    <property type="entry name" value="Sig_transdc_His_kin-like_C"/>
</dbReference>
<dbReference type="InterPro" id="IPR011623">
    <property type="entry name" value="7TMR_DISM_rcpt_extracell_dom1"/>
</dbReference>
<protein>
    <recommendedName>
        <fullName evidence="10">Sensory/regulatory protein RpfC</fullName>
        <ecNumber evidence="2">2.7.13.3</ecNumber>
    </recommendedName>
</protein>
<evidence type="ECO:0000256" key="11">
    <source>
        <dbReference type="PROSITE-ProRule" id="PRU00169"/>
    </source>
</evidence>
<dbReference type="SUPFAM" id="SSF55874">
    <property type="entry name" value="ATPase domain of HSP90 chaperone/DNA topoisomerase II/histidine kinase"/>
    <property type="match status" value="1"/>
</dbReference>
<evidence type="ECO:0000256" key="8">
    <source>
        <dbReference type="ARBA" id="ARBA00023012"/>
    </source>
</evidence>
<dbReference type="SUPFAM" id="SSF52172">
    <property type="entry name" value="CheY-like"/>
    <property type="match status" value="1"/>
</dbReference>
<keyword evidence="7" id="KW-0067">ATP-binding</keyword>
<evidence type="ECO:0000256" key="7">
    <source>
        <dbReference type="ARBA" id="ARBA00022840"/>
    </source>
</evidence>
<dbReference type="InterPro" id="IPR011006">
    <property type="entry name" value="CheY-like_superfamily"/>
</dbReference>
<keyword evidence="4" id="KW-0808">Transferase</keyword>
<comment type="caution">
    <text evidence="15">The sequence shown here is derived from an EMBL/GenBank/DDBJ whole genome shotgun (WGS) entry which is preliminary data.</text>
</comment>
<feature type="transmembrane region" description="Helical" evidence="12">
    <location>
        <begin position="184"/>
        <end position="206"/>
    </location>
</feature>
<feature type="transmembrane region" description="Helical" evidence="12">
    <location>
        <begin position="337"/>
        <end position="361"/>
    </location>
</feature>
<dbReference type="EMBL" id="RQGN01000003">
    <property type="protein sequence ID" value="TGM10150.1"/>
    <property type="molecule type" value="Genomic_DNA"/>
</dbReference>
<evidence type="ECO:0000256" key="1">
    <source>
        <dbReference type="ARBA" id="ARBA00000085"/>
    </source>
</evidence>
<dbReference type="SMART" id="SM00388">
    <property type="entry name" value="HisKA"/>
    <property type="match status" value="1"/>
</dbReference>
<evidence type="ECO:0000256" key="2">
    <source>
        <dbReference type="ARBA" id="ARBA00012438"/>
    </source>
</evidence>
<dbReference type="SUPFAM" id="SSF47384">
    <property type="entry name" value="Homodimeric domain of signal transducing histidine kinase"/>
    <property type="match status" value="1"/>
</dbReference>
<evidence type="ECO:0000259" key="14">
    <source>
        <dbReference type="PROSITE" id="PS50110"/>
    </source>
</evidence>
<sequence length="823" mass="94200">MRFLLSFAITILLNFSLFGESASPAPGKISQLQKGGSFRSFIHYFSDAKGENLKEKIFNRDESLPFQTIPTELISLGFTNDTAWFYIPLKNDTDASYYGKFEVYNPYLQEVDIHYRYAHENVVHEILAGSSRAYDENFPTVDFDLRPGEEIQIVCRIKSGTPLRIPFVLKSIKEYRITKQFRSIIVGLTVGFGIAMSLYNLSLYFFFRTRSYLYYFLMLTFFAAYLTSWDGLALPLFKPDYGHYYLPVTLLLVYSATLFLFLFSLEFLYPDKVQKEKRARITTYIYVFFNLLLFPLSLLYPTQLNQFSYYLILINNLIIVYFCIIRIQSGFKSAKSLLLIHMIFPTAGILTNLSASGVISLDYFSLHILKLAYIAQSVLFSVMLVQRIKELEFRLKDGLQSEIHKNIVLLKKEIQQRRETEWELIQAKEVAEKASQVKSSFLANMSHEIRTPMNGVLGMVQLLGTTKLNEEQKEYIKILSGSAKSLLQIINDILDFSKIEAGKISLDKEVFSIRSVLDEIHDLLYPLAKRKQIEFKLEGKFDIQEYVYGDQLRLRQILWNLSGNGIKFTNHGEVVLKVFQKKISNENILIEFTVSDTGIGIPPEKQKQVFDAFSQSDTSTARKFGGSGLGLSITKQLVELQGGILSLESKEGKGSQFSFSIAYEIPSASEIETILEPASAKDLEGVYSDVVPKKIRILVAEDNETNCLLIERALKKLGYDPVVVHNGREVIERMQLDTFDIVLMDIHMPEVDGIEATKWIRSQKQNEELPIIIALTADAIESSKEKYVSKGMNDCLIKPLDLAILKNTLDYWSDRVETSHWRL</sequence>
<dbReference type="RefSeq" id="WP_135669262.1">
    <property type="nucleotide sequence ID" value="NZ_RQGN01000003.1"/>
</dbReference>
<organism evidence="15 16">
    <name type="scientific">Leptospira barantonii</name>
    <dbReference type="NCBI Taxonomy" id="2023184"/>
    <lineage>
        <taxon>Bacteria</taxon>
        <taxon>Pseudomonadati</taxon>
        <taxon>Spirochaetota</taxon>
        <taxon>Spirochaetia</taxon>
        <taxon>Leptospirales</taxon>
        <taxon>Leptospiraceae</taxon>
        <taxon>Leptospira</taxon>
    </lineage>
</organism>
<feature type="transmembrane region" description="Helical" evidence="12">
    <location>
        <begin position="281"/>
        <end position="301"/>
    </location>
</feature>
<dbReference type="Pfam" id="PF07696">
    <property type="entry name" value="7TMR-DISMED2"/>
    <property type="match status" value="1"/>
</dbReference>
<dbReference type="Pfam" id="PF00072">
    <property type="entry name" value="Response_reg"/>
    <property type="match status" value="1"/>
</dbReference>
<evidence type="ECO:0000256" key="3">
    <source>
        <dbReference type="ARBA" id="ARBA00022553"/>
    </source>
</evidence>
<keyword evidence="3 11" id="KW-0597">Phosphoprotein</keyword>
<proteinExistence type="predicted"/>
<feature type="transmembrane region" description="Helical" evidence="12">
    <location>
        <begin position="244"/>
        <end position="269"/>
    </location>
</feature>
<keyword evidence="12" id="KW-0812">Transmembrane</keyword>
<dbReference type="Gene3D" id="2.60.40.2380">
    <property type="match status" value="1"/>
</dbReference>
<dbReference type="Gene3D" id="3.40.50.2300">
    <property type="match status" value="1"/>
</dbReference>
<gene>
    <name evidence="15" type="ORF">EHQ76_00420</name>
</gene>
<name>A0A5F2BUS1_9LEPT</name>
<dbReference type="Pfam" id="PF07695">
    <property type="entry name" value="7TMR-DISM_7TM"/>
    <property type="match status" value="1"/>
</dbReference>
<dbReference type="Gene3D" id="1.10.287.130">
    <property type="match status" value="1"/>
</dbReference>
<evidence type="ECO:0000313" key="15">
    <source>
        <dbReference type="EMBL" id="TGM10150.1"/>
    </source>
</evidence>
<feature type="transmembrane region" description="Helical" evidence="12">
    <location>
        <begin position="307"/>
        <end position="325"/>
    </location>
</feature>
<feature type="transmembrane region" description="Helical" evidence="12">
    <location>
        <begin position="213"/>
        <end position="232"/>
    </location>
</feature>
<dbReference type="GO" id="GO:0000155">
    <property type="term" value="F:phosphorelay sensor kinase activity"/>
    <property type="evidence" value="ECO:0007669"/>
    <property type="project" value="InterPro"/>
</dbReference>
<dbReference type="PROSITE" id="PS50110">
    <property type="entry name" value="RESPONSE_REGULATORY"/>
    <property type="match status" value="1"/>
</dbReference>
<dbReference type="OrthoDB" id="6192248at2"/>
<evidence type="ECO:0000256" key="12">
    <source>
        <dbReference type="SAM" id="Phobius"/>
    </source>
</evidence>
<dbReference type="PROSITE" id="PS50109">
    <property type="entry name" value="HIS_KIN"/>
    <property type="match status" value="1"/>
</dbReference>
<comment type="subunit">
    <text evidence="9">At low DSF concentrations, interacts with RpfF.</text>
</comment>
<evidence type="ECO:0000256" key="4">
    <source>
        <dbReference type="ARBA" id="ARBA00022679"/>
    </source>
</evidence>
<accession>A0A5F2BUS1</accession>
<dbReference type="GO" id="GO:0005524">
    <property type="term" value="F:ATP binding"/>
    <property type="evidence" value="ECO:0007669"/>
    <property type="project" value="UniProtKB-KW"/>
</dbReference>
<evidence type="ECO:0000256" key="5">
    <source>
        <dbReference type="ARBA" id="ARBA00022741"/>
    </source>
</evidence>
<evidence type="ECO:0000256" key="6">
    <source>
        <dbReference type="ARBA" id="ARBA00022777"/>
    </source>
</evidence>
<dbReference type="AlphaFoldDB" id="A0A5F2BUS1"/>
<dbReference type="InterPro" id="IPR003661">
    <property type="entry name" value="HisK_dim/P_dom"/>
</dbReference>
<dbReference type="FunFam" id="1.10.287.130:FF:000002">
    <property type="entry name" value="Two-component osmosensing histidine kinase"/>
    <property type="match status" value="1"/>
</dbReference>
<evidence type="ECO:0000259" key="13">
    <source>
        <dbReference type="PROSITE" id="PS50109"/>
    </source>
</evidence>
<dbReference type="CDD" id="cd16922">
    <property type="entry name" value="HATPase_EvgS-ArcB-TorS-like"/>
    <property type="match status" value="1"/>
</dbReference>
<dbReference type="SMART" id="SM00448">
    <property type="entry name" value="REC"/>
    <property type="match status" value="1"/>
</dbReference>
<dbReference type="InterPro" id="IPR003594">
    <property type="entry name" value="HATPase_dom"/>
</dbReference>
<keyword evidence="6 15" id="KW-0418">Kinase</keyword>
<dbReference type="Gene3D" id="3.30.565.10">
    <property type="entry name" value="Histidine kinase-like ATPase, C-terminal domain"/>
    <property type="match status" value="1"/>
</dbReference>
<keyword evidence="12" id="KW-0472">Membrane</keyword>
<feature type="domain" description="Response regulatory" evidence="14">
    <location>
        <begin position="696"/>
        <end position="813"/>
    </location>
</feature>
<dbReference type="Pfam" id="PF00512">
    <property type="entry name" value="HisKA"/>
    <property type="match status" value="1"/>
</dbReference>
<dbReference type="CDD" id="cd17546">
    <property type="entry name" value="REC_hyHK_CKI1_RcsC-like"/>
    <property type="match status" value="1"/>
</dbReference>
<dbReference type="PANTHER" id="PTHR45339">
    <property type="entry name" value="HYBRID SIGNAL TRANSDUCTION HISTIDINE KINASE J"/>
    <property type="match status" value="1"/>
</dbReference>
<keyword evidence="5" id="KW-0547">Nucleotide-binding</keyword>
<dbReference type="InterPro" id="IPR036097">
    <property type="entry name" value="HisK_dim/P_sf"/>
</dbReference>
<dbReference type="EC" id="2.7.13.3" evidence="2"/>
<dbReference type="PANTHER" id="PTHR45339:SF1">
    <property type="entry name" value="HYBRID SIGNAL TRANSDUCTION HISTIDINE KINASE J"/>
    <property type="match status" value="1"/>
</dbReference>